<keyword evidence="3" id="KW-1185">Reference proteome</keyword>
<dbReference type="PANTHER" id="PTHR43162">
    <property type="match status" value="1"/>
</dbReference>
<dbReference type="OrthoDB" id="3243290at2"/>
<protein>
    <submittedName>
        <fullName evidence="2">Uncharacterized protein YbjT (DUF2867 family)</fullName>
    </submittedName>
</protein>
<organism evidence="2 3">
    <name type="scientific">Compostimonas suwonensis</name>
    <dbReference type="NCBI Taxonomy" id="1048394"/>
    <lineage>
        <taxon>Bacteria</taxon>
        <taxon>Bacillati</taxon>
        <taxon>Actinomycetota</taxon>
        <taxon>Actinomycetes</taxon>
        <taxon>Micrococcales</taxon>
        <taxon>Microbacteriaceae</taxon>
        <taxon>Compostimonas</taxon>
    </lineage>
</organism>
<feature type="domain" description="NmrA-like" evidence="1">
    <location>
        <begin position="2"/>
        <end position="238"/>
    </location>
</feature>
<dbReference type="RefSeq" id="WP_100343092.1">
    <property type="nucleotide sequence ID" value="NZ_PGFB01000001.1"/>
</dbReference>
<evidence type="ECO:0000259" key="1">
    <source>
        <dbReference type="Pfam" id="PF05368"/>
    </source>
</evidence>
<dbReference type="Gene3D" id="3.40.50.720">
    <property type="entry name" value="NAD(P)-binding Rossmann-like Domain"/>
    <property type="match status" value="1"/>
</dbReference>
<dbReference type="InterPro" id="IPR008030">
    <property type="entry name" value="NmrA-like"/>
</dbReference>
<sequence length="290" mass="30713">MILILGSTGMFGSRVLRETRARGAEVRALVHSEAHAAAVAASGADVAVGDLDQPQTLTAAFAGVDTVFVVTPMDDRVLERETNALNAAKRAGVRRIVKLWGAVRHQPGEELDGQHRASIQALRDSGLRWSLVSPNSVMETSLLQQAGGIEQASMIFGCAGDGRVGLVAADDVGRAASVVLTDRDEQGANYELTGPEALTMTQMAEALTAGLGRTITYQDMPETAFRQMMVHDVGIPESAVDTAVMVHFAAWKRGDADLVTDTYRELTGQAPTSLAQWVAANRAAFEAPAG</sequence>
<dbReference type="InterPro" id="IPR051604">
    <property type="entry name" value="Ergot_Alk_Oxidoreductase"/>
</dbReference>
<dbReference type="InterPro" id="IPR036291">
    <property type="entry name" value="NAD(P)-bd_dom_sf"/>
</dbReference>
<dbReference type="Proteomes" id="UP000230161">
    <property type="component" value="Unassembled WGS sequence"/>
</dbReference>
<dbReference type="Pfam" id="PF05368">
    <property type="entry name" value="NmrA"/>
    <property type="match status" value="1"/>
</dbReference>
<dbReference type="Gene3D" id="3.90.25.10">
    <property type="entry name" value="UDP-galactose 4-epimerase, domain 1"/>
    <property type="match status" value="1"/>
</dbReference>
<dbReference type="SUPFAM" id="SSF51735">
    <property type="entry name" value="NAD(P)-binding Rossmann-fold domains"/>
    <property type="match status" value="1"/>
</dbReference>
<dbReference type="EMBL" id="PGFB01000001">
    <property type="protein sequence ID" value="PJJ65166.1"/>
    <property type="molecule type" value="Genomic_DNA"/>
</dbReference>
<accession>A0A2M9C3R4</accession>
<name>A0A2M9C3R4_9MICO</name>
<reference evidence="2 3" key="1">
    <citation type="submission" date="2017-11" db="EMBL/GenBank/DDBJ databases">
        <title>Genomic Encyclopedia of Archaeal and Bacterial Type Strains, Phase II (KMG-II): From Individual Species to Whole Genera.</title>
        <authorList>
            <person name="Goeker M."/>
        </authorList>
    </citation>
    <scope>NUCLEOTIDE SEQUENCE [LARGE SCALE GENOMIC DNA]</scope>
    <source>
        <strain evidence="2 3">DSM 25625</strain>
    </source>
</reference>
<evidence type="ECO:0000313" key="2">
    <source>
        <dbReference type="EMBL" id="PJJ65166.1"/>
    </source>
</evidence>
<gene>
    <name evidence="2" type="ORF">CLV54_0195</name>
</gene>
<dbReference type="PANTHER" id="PTHR43162:SF1">
    <property type="entry name" value="PRESTALK A DIFFERENTIATION PROTEIN A"/>
    <property type="match status" value="1"/>
</dbReference>
<evidence type="ECO:0000313" key="3">
    <source>
        <dbReference type="Proteomes" id="UP000230161"/>
    </source>
</evidence>
<dbReference type="AlphaFoldDB" id="A0A2M9C3R4"/>
<proteinExistence type="predicted"/>
<comment type="caution">
    <text evidence="2">The sequence shown here is derived from an EMBL/GenBank/DDBJ whole genome shotgun (WGS) entry which is preliminary data.</text>
</comment>